<reference evidence="1 2" key="1">
    <citation type="journal article" date="2015" name="Stand. Genomic Sci.">
        <title>Genomic Encyclopedia of Bacterial and Archaeal Type Strains, Phase III: the genomes of soil and plant-associated and newly described type strains.</title>
        <authorList>
            <person name="Whitman W.B."/>
            <person name="Woyke T."/>
            <person name="Klenk H.P."/>
            <person name="Zhou Y."/>
            <person name="Lilburn T.G."/>
            <person name="Beck B.J."/>
            <person name="De Vos P."/>
            <person name="Vandamme P."/>
            <person name="Eisen J.A."/>
            <person name="Garrity G."/>
            <person name="Hugenholtz P."/>
            <person name="Kyrpides N.C."/>
        </authorList>
    </citation>
    <scope>NUCLEOTIDE SEQUENCE [LARGE SCALE GENOMIC DNA]</scope>
    <source>
        <strain evidence="1 2">CGMCC 1.2546</strain>
    </source>
</reference>
<proteinExistence type="predicted"/>
<dbReference type="Gene3D" id="3.90.1150.10">
    <property type="entry name" value="Aspartate Aminotransferase, domain 1"/>
    <property type="match status" value="1"/>
</dbReference>
<dbReference type="RefSeq" id="WP_240547188.1">
    <property type="nucleotide sequence ID" value="NZ_BSPF01000014.1"/>
</dbReference>
<comment type="caution">
    <text evidence="1">The sequence shown here is derived from an EMBL/GenBank/DDBJ whole genome shotgun (WGS) entry which is preliminary data.</text>
</comment>
<name>A0A562NLE8_9HYPH</name>
<evidence type="ECO:0000313" key="1">
    <source>
        <dbReference type="EMBL" id="TWI33029.1"/>
    </source>
</evidence>
<dbReference type="GO" id="GO:0008483">
    <property type="term" value="F:transaminase activity"/>
    <property type="evidence" value="ECO:0007669"/>
    <property type="project" value="UniProtKB-KW"/>
</dbReference>
<keyword evidence="1" id="KW-0808">Transferase</keyword>
<keyword evidence="1" id="KW-0032">Aminotransferase</keyword>
<sequence length="104" mass="11151">MSIYAIATPRANRFRFSGPPSSSVDRKTREPVAATTTAKIIYRGYELGAAFTYVGLKANVLEFMPPLTLTEDEVAEGAAIVDQAIADATAGKVSDADVASFMMW</sequence>
<gene>
    <name evidence="1" type="ORF">IQ26_04238</name>
</gene>
<dbReference type="Proteomes" id="UP000317122">
    <property type="component" value="Unassembled WGS sequence"/>
</dbReference>
<evidence type="ECO:0000313" key="2">
    <source>
        <dbReference type="Proteomes" id="UP000317122"/>
    </source>
</evidence>
<protein>
    <submittedName>
        <fullName evidence="1">4-aminobutyrate aminotransferase</fullName>
    </submittedName>
</protein>
<keyword evidence="2" id="KW-1185">Reference proteome</keyword>
<dbReference type="AlphaFoldDB" id="A0A562NLE8"/>
<dbReference type="InterPro" id="IPR015422">
    <property type="entry name" value="PyrdxlP-dep_Trfase_small"/>
</dbReference>
<dbReference type="EMBL" id="VLKT01000027">
    <property type="protein sequence ID" value="TWI33029.1"/>
    <property type="molecule type" value="Genomic_DNA"/>
</dbReference>
<organism evidence="1 2">
    <name type="scientific">Mesorhizobium tianshanense</name>
    <dbReference type="NCBI Taxonomy" id="39844"/>
    <lineage>
        <taxon>Bacteria</taxon>
        <taxon>Pseudomonadati</taxon>
        <taxon>Pseudomonadota</taxon>
        <taxon>Alphaproteobacteria</taxon>
        <taxon>Hyphomicrobiales</taxon>
        <taxon>Phyllobacteriaceae</taxon>
        <taxon>Mesorhizobium</taxon>
    </lineage>
</organism>
<accession>A0A562NLE8</accession>